<organism evidence="1 2">
    <name type="scientific">Cytospora schulzeri</name>
    <dbReference type="NCBI Taxonomy" id="448051"/>
    <lineage>
        <taxon>Eukaryota</taxon>
        <taxon>Fungi</taxon>
        <taxon>Dikarya</taxon>
        <taxon>Ascomycota</taxon>
        <taxon>Pezizomycotina</taxon>
        <taxon>Sordariomycetes</taxon>
        <taxon>Sordariomycetidae</taxon>
        <taxon>Diaporthales</taxon>
        <taxon>Cytosporaceae</taxon>
        <taxon>Cytospora</taxon>
    </lineage>
</organism>
<protein>
    <submittedName>
        <fullName evidence="1">Uncharacterized protein</fullName>
    </submittedName>
</protein>
<comment type="caution">
    <text evidence="1">The sequence shown here is derived from an EMBL/GenBank/DDBJ whole genome shotgun (WGS) entry which is preliminary data.</text>
</comment>
<name>A0A423VK92_9PEZI</name>
<evidence type="ECO:0000313" key="2">
    <source>
        <dbReference type="Proteomes" id="UP000283895"/>
    </source>
</evidence>
<proteinExistence type="predicted"/>
<sequence>MDDERKSFLHPTADTAAPPSILEATSLEARPSGSTSRFQTRLACISRFMNDRMRFLNFSIANIISLRDRLGMTGLFKSISFDWTGKLKIIDAPPSDLTEALVAEFTSNHRLKSHELDSNRLKLKFHGQPWQGTPQNTVQVRVFLLKLLEIFERFGYSLYVSIDHFNSHLYADVMVMTRQKGWMPGMPIWHR</sequence>
<gene>
    <name evidence="1" type="ORF">VMCG_09704</name>
</gene>
<keyword evidence="2" id="KW-1185">Reference proteome</keyword>
<reference evidence="1 2" key="1">
    <citation type="submission" date="2015-09" db="EMBL/GenBank/DDBJ databases">
        <title>Host preference determinants of Valsa canker pathogens revealed by comparative genomics.</title>
        <authorList>
            <person name="Yin Z."/>
            <person name="Huang L."/>
        </authorList>
    </citation>
    <scope>NUCLEOTIDE SEQUENCE [LARGE SCALE GENOMIC DNA]</scope>
    <source>
        <strain evidence="1 2">03-1</strain>
    </source>
</reference>
<dbReference type="EMBL" id="LKEA01000056">
    <property type="protein sequence ID" value="ROV91365.1"/>
    <property type="molecule type" value="Genomic_DNA"/>
</dbReference>
<dbReference type="STRING" id="356882.A0A423VK92"/>
<dbReference type="Proteomes" id="UP000283895">
    <property type="component" value="Unassembled WGS sequence"/>
</dbReference>
<dbReference type="AlphaFoldDB" id="A0A423VK92"/>
<evidence type="ECO:0000313" key="1">
    <source>
        <dbReference type="EMBL" id="ROV91365.1"/>
    </source>
</evidence>
<accession>A0A423VK92</accession>
<dbReference type="OrthoDB" id="58379at2759"/>